<dbReference type="RefSeq" id="XP_035828300.1">
    <property type="nucleotide sequence ID" value="XM_035972407.1"/>
</dbReference>
<reference evidence="5" key="1">
    <citation type="submission" date="2025-08" db="UniProtKB">
        <authorList>
            <consortium name="RefSeq"/>
        </authorList>
    </citation>
    <scope>IDENTIFICATION</scope>
</reference>
<dbReference type="Pfam" id="PF00092">
    <property type="entry name" value="VWA"/>
    <property type="match status" value="2"/>
</dbReference>
<evidence type="ECO:0000259" key="3">
    <source>
        <dbReference type="PROSITE" id="PS50940"/>
    </source>
</evidence>
<dbReference type="Gene3D" id="2.170.140.10">
    <property type="entry name" value="Chitin binding domain"/>
    <property type="match status" value="1"/>
</dbReference>
<name>A0ABM1W0V7_APLCA</name>
<feature type="domain" description="Chitin-binding type-2" evidence="3">
    <location>
        <begin position="439"/>
        <end position="506"/>
    </location>
</feature>
<evidence type="ECO:0000259" key="2">
    <source>
        <dbReference type="PROSITE" id="PS50234"/>
    </source>
</evidence>
<proteinExistence type="predicted"/>
<dbReference type="PROSITE" id="PS50940">
    <property type="entry name" value="CHIT_BIND_II"/>
    <property type="match status" value="1"/>
</dbReference>
<dbReference type="InterPro" id="IPR050525">
    <property type="entry name" value="ECM_Assembly_Org"/>
</dbReference>
<dbReference type="InterPro" id="IPR002557">
    <property type="entry name" value="Chitin-bd_dom"/>
</dbReference>
<dbReference type="InterPro" id="IPR036508">
    <property type="entry name" value="Chitin-bd_dom_sf"/>
</dbReference>
<dbReference type="Gene3D" id="3.40.50.410">
    <property type="entry name" value="von Willebrand factor, type A domain"/>
    <property type="match status" value="2"/>
</dbReference>
<dbReference type="PRINTS" id="PR00453">
    <property type="entry name" value="VWFADOMAIN"/>
</dbReference>
<dbReference type="Pfam" id="PF01607">
    <property type="entry name" value="CBM_14"/>
    <property type="match status" value="1"/>
</dbReference>
<feature type="domain" description="VWFA" evidence="2">
    <location>
        <begin position="31"/>
        <end position="205"/>
    </location>
</feature>
<dbReference type="InterPro" id="IPR002035">
    <property type="entry name" value="VWF_A"/>
</dbReference>
<gene>
    <name evidence="5" type="primary">LOC101859044</name>
</gene>
<dbReference type="CDD" id="cd01450">
    <property type="entry name" value="vWFA_subfamily_ECM"/>
    <property type="match status" value="1"/>
</dbReference>
<protein>
    <submittedName>
        <fullName evidence="5">Uncharacterized protein LOC101859044</fullName>
    </submittedName>
</protein>
<organism evidence="4 5">
    <name type="scientific">Aplysia californica</name>
    <name type="common">California sea hare</name>
    <dbReference type="NCBI Taxonomy" id="6500"/>
    <lineage>
        <taxon>Eukaryota</taxon>
        <taxon>Metazoa</taxon>
        <taxon>Spiralia</taxon>
        <taxon>Lophotrochozoa</taxon>
        <taxon>Mollusca</taxon>
        <taxon>Gastropoda</taxon>
        <taxon>Heterobranchia</taxon>
        <taxon>Euthyneura</taxon>
        <taxon>Tectipleura</taxon>
        <taxon>Aplysiida</taxon>
        <taxon>Aplysioidea</taxon>
        <taxon>Aplysiidae</taxon>
        <taxon>Aplysia</taxon>
    </lineage>
</organism>
<dbReference type="GeneID" id="101859044"/>
<dbReference type="PROSITE" id="PS50234">
    <property type="entry name" value="VWFA"/>
    <property type="match status" value="2"/>
</dbReference>
<feature type="chain" id="PRO_5047437012" evidence="1">
    <location>
        <begin position="23"/>
        <end position="814"/>
    </location>
</feature>
<dbReference type="SMART" id="SM00494">
    <property type="entry name" value="ChtBD2"/>
    <property type="match status" value="1"/>
</dbReference>
<dbReference type="Proteomes" id="UP000694888">
    <property type="component" value="Unplaced"/>
</dbReference>
<keyword evidence="4" id="KW-1185">Reference proteome</keyword>
<evidence type="ECO:0000313" key="5">
    <source>
        <dbReference type="RefSeq" id="XP_035828300.1"/>
    </source>
</evidence>
<dbReference type="SUPFAM" id="SSF53300">
    <property type="entry name" value="vWA-like"/>
    <property type="match status" value="2"/>
</dbReference>
<dbReference type="SMART" id="SM00327">
    <property type="entry name" value="VWA"/>
    <property type="match status" value="2"/>
</dbReference>
<feature type="domain" description="VWFA" evidence="2">
    <location>
        <begin position="227"/>
        <end position="409"/>
    </location>
</feature>
<sequence>MGIKEIFLCFASFAALVAVSNQQQQCVGQLDIVFAIDGSNSMSEQRFNTQISSLVSLFQTLPISESEVHVGSELFSRVADPSDSIPLTGDVNSLITRISAYLHPDENTATDLGIMAAIRNFQTYGRQNVPKLLMVITDGESDNTTATVEQAQAAKNMGINIYALGVTDIGSNVNQDELRLIASAPNQVLLSSNFNELAKTLVQATSQACVNLDPPVVLRNCDPGTSDLWLVVDVSQGARTRSANFADLISGLKEPVVDKLTTYSSNPNFHAGVITYNDNYRVDLSINTPRSAQYLSNTIGNIGQFGSLSGGNARLNNALASVVSAPVNSQRRSYVVIVAGDNNNLANDRIETANQIRRLKNLGWYIVTVAVGGQAGFDSSEFLNYASGRQYFYQANNYETLDDAMVDFYNDWYCNAPLIPTTPPPPPPTTPAPVIIPSAGLCAAVGSEPSRVLLVPHPLECDKFVQCYYNPSNAFELGVVRQCPMGLHWNRVENRCTNVTAAQCPYDPCMVDCEPYAMEGSCAGFWQCSEGVSVPKCCDKFFSFVPGVGCQLDFSCKQYCGPENCSSHGICHKRPIWEEKAAYEVGLGNGLMGWMPRPCFFEDFDIVDCDCTAPRAKVCPADRAYDFTNRTELNQVVAGTREGIEAVGVNPALPAATLAVDSSLNIKVNPMETGYEPFVLQMRFREASNFNKYGAVLVSSGQNCEKGGGTLLITATADFIQAEIDSRHGPMAKVKVPTKGIARNQIKDLTLSYANNVLALSVKGNNQQYIGQVSAPSHICFRCGLNVGSAINSVGFQGVVEKISVHSCTPSKLY</sequence>
<dbReference type="SUPFAM" id="SSF57625">
    <property type="entry name" value="Invertebrate chitin-binding proteins"/>
    <property type="match status" value="1"/>
</dbReference>
<keyword evidence="1" id="KW-0732">Signal</keyword>
<feature type="signal peptide" evidence="1">
    <location>
        <begin position="1"/>
        <end position="22"/>
    </location>
</feature>
<evidence type="ECO:0000256" key="1">
    <source>
        <dbReference type="SAM" id="SignalP"/>
    </source>
</evidence>
<dbReference type="PANTHER" id="PTHR24020">
    <property type="entry name" value="COLLAGEN ALPHA"/>
    <property type="match status" value="1"/>
</dbReference>
<evidence type="ECO:0000313" key="4">
    <source>
        <dbReference type="Proteomes" id="UP000694888"/>
    </source>
</evidence>
<accession>A0ABM1W0V7</accession>
<dbReference type="InterPro" id="IPR036465">
    <property type="entry name" value="vWFA_dom_sf"/>
</dbReference>